<dbReference type="InterPro" id="IPR042213">
    <property type="entry name" value="NBD_C_sf"/>
</dbReference>
<name>A0A969PPJ3_9BACI</name>
<comment type="caution">
    <text evidence="9">The sequence shown here is derived from an EMBL/GenBank/DDBJ whole genome shotgun (WGS) entry which is preliminary data.</text>
</comment>
<dbReference type="Pfam" id="PF17042">
    <property type="entry name" value="NBD_C"/>
    <property type="match status" value="1"/>
</dbReference>
<dbReference type="SUPFAM" id="SSF142764">
    <property type="entry name" value="YgbK-like"/>
    <property type="match status" value="1"/>
</dbReference>
<proteinExistence type="inferred from homology"/>
<dbReference type="Gene3D" id="3.40.980.20">
    <property type="entry name" value="Four-carbon acid sugar kinase, nucleotide binding domain"/>
    <property type="match status" value="1"/>
</dbReference>
<feature type="domain" description="Four-carbon acid sugar kinase N-terminal" evidence="7">
    <location>
        <begin position="35"/>
        <end position="275"/>
    </location>
</feature>
<comment type="similarity">
    <text evidence="1">Belongs to the four-carbon acid sugar kinase family.</text>
</comment>
<evidence type="ECO:0000259" key="8">
    <source>
        <dbReference type="Pfam" id="PF17042"/>
    </source>
</evidence>
<evidence type="ECO:0000256" key="3">
    <source>
        <dbReference type="ARBA" id="ARBA00022741"/>
    </source>
</evidence>
<reference evidence="9 10" key="1">
    <citation type="submission" date="2020-03" db="EMBL/GenBank/DDBJ databases">
        <title>Assessment of the enzymatic potential of alkaline-tolerant lipase obtained from Bacillus luteus H11 (technogenic soil) for the bioremediation of saline soils contaminated with petroleum substances.</title>
        <authorList>
            <person name="Kalwasinska A."/>
        </authorList>
    </citation>
    <scope>NUCLEOTIDE SEQUENCE [LARGE SCALE GENOMIC DNA]</scope>
    <source>
        <strain evidence="9 10">H11</strain>
    </source>
</reference>
<dbReference type="InterPro" id="IPR031475">
    <property type="entry name" value="NBD_C"/>
</dbReference>
<dbReference type="RefSeq" id="WP_168004347.1">
    <property type="nucleotide sequence ID" value="NZ_JAATHJ010000001.1"/>
</dbReference>
<keyword evidence="4" id="KW-0418">Kinase</keyword>
<accession>A0A969PPJ3</accession>
<dbReference type="EMBL" id="JAATHJ010000001">
    <property type="protein sequence ID" value="NJP36061.1"/>
    <property type="molecule type" value="Genomic_DNA"/>
</dbReference>
<dbReference type="Pfam" id="PF07005">
    <property type="entry name" value="SBD_N"/>
    <property type="match status" value="1"/>
</dbReference>
<dbReference type="GO" id="GO:0016301">
    <property type="term" value="F:kinase activity"/>
    <property type="evidence" value="ECO:0007669"/>
    <property type="project" value="UniProtKB-KW"/>
</dbReference>
<gene>
    <name evidence="9" type="ORF">HCN83_00480</name>
</gene>
<evidence type="ECO:0000313" key="9">
    <source>
        <dbReference type="EMBL" id="NJP36061.1"/>
    </source>
</evidence>
<evidence type="ECO:0000256" key="5">
    <source>
        <dbReference type="ARBA" id="ARBA00022840"/>
    </source>
</evidence>
<organism evidence="9 10">
    <name type="scientific">Alkalicoccus luteus</name>
    <dbReference type="NCBI Taxonomy" id="1237094"/>
    <lineage>
        <taxon>Bacteria</taxon>
        <taxon>Bacillati</taxon>
        <taxon>Bacillota</taxon>
        <taxon>Bacilli</taxon>
        <taxon>Bacillales</taxon>
        <taxon>Bacillaceae</taxon>
        <taxon>Alkalicoccus</taxon>
    </lineage>
</organism>
<dbReference type="Proteomes" id="UP000752012">
    <property type="component" value="Unassembled WGS sequence"/>
</dbReference>
<evidence type="ECO:0000256" key="4">
    <source>
        <dbReference type="ARBA" id="ARBA00022777"/>
    </source>
</evidence>
<evidence type="ECO:0000256" key="2">
    <source>
        <dbReference type="ARBA" id="ARBA00022679"/>
    </source>
</evidence>
<keyword evidence="6" id="KW-0119">Carbohydrate metabolism</keyword>
<evidence type="ECO:0000313" key="10">
    <source>
        <dbReference type="Proteomes" id="UP000752012"/>
    </source>
</evidence>
<dbReference type="InterPro" id="IPR010737">
    <property type="entry name" value="4-carb_acid_sugar_kinase_N"/>
</dbReference>
<protein>
    <submittedName>
        <fullName evidence="9">Hydroxyacid dehydrogenase</fullName>
    </submittedName>
</protein>
<evidence type="ECO:0000256" key="6">
    <source>
        <dbReference type="ARBA" id="ARBA00023277"/>
    </source>
</evidence>
<sequence>MNPLLADETLASLPAHQGSPLESWGRTAESFHHKIIVLDDDPTGVQTVNHVPVYTDWEPSTIDNVFDDSSQLVFILTNSRSFSAAKTEEEHRKIANRIAAASQKRDTPYLLISRGDSTLRGHYPLETDVLRKTLEEAHSYSIDGEIIMPFFEQGGRWTIGNIHYVKQENDLLPVGETEFANDASFGFSASDLTEYVEEKTNGAVSKSDVITISIEELRTGPTQSITDKLVNASDFQKIIVNAVSEEDVAAFNLALVQALQQGKHYLFRTGASFTKLIGSIPSQALLTREDVRPEESDAGGLVIVGSHVRKTSEQLEALMQLDQPEFIEFDCHLVFDEKAFAEEQTRIRTLAEQAVAGGKTAVIYTRRELVTIPDDDPDQALAVSVKIANALTDVVTDFSERPAFIIAKGGITSSDIGTRGLSVKKAMVAGQIAPGIPVWTTGRESKYAGLPYIIFPGNVGSQDTLKDIISELL</sequence>
<dbReference type="InterPro" id="IPR037051">
    <property type="entry name" value="4-carb_acid_sugar_kinase_N_sf"/>
</dbReference>
<evidence type="ECO:0000259" key="7">
    <source>
        <dbReference type="Pfam" id="PF07005"/>
    </source>
</evidence>
<dbReference type="GO" id="GO:0005524">
    <property type="term" value="F:ATP binding"/>
    <property type="evidence" value="ECO:0007669"/>
    <property type="project" value="UniProtKB-KW"/>
</dbReference>
<keyword evidence="3" id="KW-0547">Nucleotide-binding</keyword>
<evidence type="ECO:0000256" key="1">
    <source>
        <dbReference type="ARBA" id="ARBA00005715"/>
    </source>
</evidence>
<keyword evidence="2" id="KW-0808">Transferase</keyword>
<dbReference type="Gene3D" id="3.40.50.10840">
    <property type="entry name" value="Putative sugar-binding, N-terminal domain"/>
    <property type="match status" value="1"/>
</dbReference>
<keyword evidence="10" id="KW-1185">Reference proteome</keyword>
<keyword evidence="5" id="KW-0067">ATP-binding</keyword>
<feature type="domain" description="Four-carbon acid sugar kinase nucleotide binding" evidence="8">
    <location>
        <begin position="301"/>
        <end position="465"/>
    </location>
</feature>
<dbReference type="AlphaFoldDB" id="A0A969PPJ3"/>